<dbReference type="AlphaFoldDB" id="A0A9W6G4E2"/>
<gene>
    <name evidence="1" type="ORF">GALLR39Z86_06690</name>
</gene>
<sequence length="106" mass="11596">MADGHSVDPDQLREHANQLEALGDRLQAVHDASISIVQDDEAYGILCGWISGLLEERHAEQDRLVNKAYGNLSKAATELRATADDYEAADTDSGAAFDDLEGQLYY</sequence>
<dbReference type="Proteomes" id="UP001144313">
    <property type="component" value="Unassembled WGS sequence"/>
</dbReference>
<reference evidence="1" key="1">
    <citation type="submission" date="2022-12" db="EMBL/GenBank/DDBJ databases">
        <title>Reference genome sequencing for broad-spectrum identification of bacterial and archaeal isolates by mass spectrometry.</title>
        <authorList>
            <person name="Sekiguchi Y."/>
            <person name="Tourlousse D.M."/>
        </authorList>
    </citation>
    <scope>NUCLEOTIDE SEQUENCE</scope>
    <source>
        <strain evidence="1">LLR39Z86</strain>
    </source>
</reference>
<dbReference type="Pfam" id="PF10824">
    <property type="entry name" value="T7SS_ESX_EspC"/>
    <property type="match status" value="1"/>
</dbReference>
<comment type="caution">
    <text evidence="1">The sequence shown here is derived from an EMBL/GenBank/DDBJ whole genome shotgun (WGS) entry which is preliminary data.</text>
</comment>
<organism evidence="1 2">
    <name type="scientific">Glycomyces algeriensis</name>
    <dbReference type="NCBI Taxonomy" id="256037"/>
    <lineage>
        <taxon>Bacteria</taxon>
        <taxon>Bacillati</taxon>
        <taxon>Actinomycetota</taxon>
        <taxon>Actinomycetes</taxon>
        <taxon>Glycomycetales</taxon>
        <taxon>Glycomycetaceae</taxon>
        <taxon>Glycomyces</taxon>
    </lineage>
</organism>
<evidence type="ECO:0008006" key="3">
    <source>
        <dbReference type="Google" id="ProtNLM"/>
    </source>
</evidence>
<evidence type="ECO:0000313" key="2">
    <source>
        <dbReference type="Proteomes" id="UP001144313"/>
    </source>
</evidence>
<proteinExistence type="predicted"/>
<evidence type="ECO:0000313" key="1">
    <source>
        <dbReference type="EMBL" id="GLI40819.1"/>
    </source>
</evidence>
<dbReference type="InterPro" id="IPR022536">
    <property type="entry name" value="EspC"/>
</dbReference>
<name>A0A9W6G4E2_9ACTN</name>
<keyword evidence="2" id="KW-1185">Reference proteome</keyword>
<protein>
    <recommendedName>
        <fullName evidence="3">Excreted virulence factor EspC (Type VII ESX diderm)</fullName>
    </recommendedName>
</protein>
<dbReference type="SUPFAM" id="SSF140453">
    <property type="entry name" value="EsxAB dimer-like"/>
    <property type="match status" value="1"/>
</dbReference>
<dbReference type="InterPro" id="IPR036689">
    <property type="entry name" value="ESAT-6-like_sf"/>
</dbReference>
<accession>A0A9W6G4E2</accession>
<dbReference type="GO" id="GO:0009306">
    <property type="term" value="P:protein secretion"/>
    <property type="evidence" value="ECO:0007669"/>
    <property type="project" value="InterPro"/>
</dbReference>
<dbReference type="EMBL" id="BSDT01000001">
    <property type="protein sequence ID" value="GLI40819.1"/>
    <property type="molecule type" value="Genomic_DNA"/>
</dbReference>
<dbReference type="RefSeq" id="WP_270116946.1">
    <property type="nucleotide sequence ID" value="NZ_BAAAOL010000009.1"/>
</dbReference>